<proteinExistence type="predicted"/>
<reference evidence="2" key="1">
    <citation type="submission" date="2021-01" db="EMBL/GenBank/DDBJ databases">
        <authorList>
            <person name="Corre E."/>
            <person name="Pelletier E."/>
            <person name="Niang G."/>
            <person name="Scheremetjew M."/>
            <person name="Finn R."/>
            <person name="Kale V."/>
            <person name="Holt S."/>
            <person name="Cochrane G."/>
            <person name="Meng A."/>
            <person name="Brown T."/>
            <person name="Cohen L."/>
        </authorList>
    </citation>
    <scope>NUCLEOTIDE SEQUENCE</scope>
    <source>
        <strain evidence="2">379</strain>
    </source>
</reference>
<organism evidence="2">
    <name type="scientific">Emiliania huxleyi</name>
    <name type="common">Coccolithophore</name>
    <name type="synonym">Pontosphaera huxleyi</name>
    <dbReference type="NCBI Taxonomy" id="2903"/>
    <lineage>
        <taxon>Eukaryota</taxon>
        <taxon>Haptista</taxon>
        <taxon>Haptophyta</taxon>
        <taxon>Prymnesiophyceae</taxon>
        <taxon>Isochrysidales</taxon>
        <taxon>Noelaerhabdaceae</taxon>
        <taxon>Emiliania</taxon>
    </lineage>
</organism>
<name>A0A7S3RG62_EMIHU</name>
<feature type="compositionally biased region" description="Low complexity" evidence="1">
    <location>
        <begin position="33"/>
        <end position="57"/>
    </location>
</feature>
<evidence type="ECO:0000313" key="2">
    <source>
        <dbReference type="EMBL" id="CAE0523436.1"/>
    </source>
</evidence>
<dbReference type="AlphaFoldDB" id="A0A7S3RG62"/>
<sequence>MGRPAGQWAGDRAADGWSTGQRGGGAVSPPPKLVALEELAAESQQAPEADGVAQAIDFGGGGSAGQQADGQLAPQHGLRPRRLPRVASDADLLASASSRSRLMYRHKASAFRHRMRHF</sequence>
<feature type="region of interest" description="Disordered" evidence="1">
    <location>
        <begin position="1"/>
        <end position="85"/>
    </location>
</feature>
<protein>
    <submittedName>
        <fullName evidence="2">Uncharacterized protein</fullName>
    </submittedName>
</protein>
<evidence type="ECO:0000256" key="1">
    <source>
        <dbReference type="SAM" id="MobiDB-lite"/>
    </source>
</evidence>
<gene>
    <name evidence="2" type="ORF">EHUX00137_LOCUS1775</name>
</gene>
<dbReference type="EMBL" id="HBIR01002535">
    <property type="protein sequence ID" value="CAE0523436.1"/>
    <property type="molecule type" value="Transcribed_RNA"/>
</dbReference>
<accession>A0A7S3RG62</accession>